<protein>
    <submittedName>
        <fullName evidence="9">Feruloyl esterase</fullName>
    </submittedName>
</protein>
<dbReference type="PROSITE" id="PS51257">
    <property type="entry name" value="PROKAR_LIPOPROTEIN"/>
    <property type="match status" value="1"/>
</dbReference>
<evidence type="ECO:0000313" key="9">
    <source>
        <dbReference type="EMBL" id="SMP51467.1"/>
    </source>
</evidence>
<dbReference type="SUPFAM" id="SSF53474">
    <property type="entry name" value="alpha/beta-Hydrolases"/>
    <property type="match status" value="1"/>
</dbReference>
<feature type="chain" id="PRO_5045777971" evidence="8">
    <location>
        <begin position="22"/>
        <end position="545"/>
    </location>
</feature>
<keyword evidence="2" id="KW-0719">Serine esterase</keyword>
<evidence type="ECO:0000256" key="1">
    <source>
        <dbReference type="ARBA" id="ARBA00006249"/>
    </source>
</evidence>
<keyword evidence="6" id="KW-0106">Calcium</keyword>
<dbReference type="Proteomes" id="UP001158049">
    <property type="component" value="Unassembled WGS sequence"/>
</dbReference>
<evidence type="ECO:0000256" key="3">
    <source>
        <dbReference type="ARBA" id="ARBA00022723"/>
    </source>
</evidence>
<keyword evidence="3" id="KW-0479">Metal-binding</keyword>
<evidence type="ECO:0000256" key="4">
    <source>
        <dbReference type="ARBA" id="ARBA00022729"/>
    </source>
</evidence>
<keyword evidence="10" id="KW-1185">Reference proteome</keyword>
<dbReference type="Pfam" id="PF07519">
    <property type="entry name" value="Tannase"/>
    <property type="match status" value="1"/>
</dbReference>
<keyword evidence="7" id="KW-1015">Disulfide bond</keyword>
<evidence type="ECO:0000256" key="7">
    <source>
        <dbReference type="ARBA" id="ARBA00023157"/>
    </source>
</evidence>
<feature type="signal peptide" evidence="8">
    <location>
        <begin position="1"/>
        <end position="21"/>
    </location>
</feature>
<dbReference type="PANTHER" id="PTHR33938">
    <property type="entry name" value="FERULOYL ESTERASE B-RELATED"/>
    <property type="match status" value="1"/>
</dbReference>
<comment type="similarity">
    <text evidence="1">Belongs to the tannase family.</text>
</comment>
<dbReference type="RefSeq" id="WP_283441303.1">
    <property type="nucleotide sequence ID" value="NZ_FXUL01000003.1"/>
</dbReference>
<dbReference type="InterPro" id="IPR029058">
    <property type="entry name" value="AB_hydrolase_fold"/>
</dbReference>
<dbReference type="EMBL" id="FXUL01000003">
    <property type="protein sequence ID" value="SMP51467.1"/>
    <property type="molecule type" value="Genomic_DNA"/>
</dbReference>
<evidence type="ECO:0000256" key="6">
    <source>
        <dbReference type="ARBA" id="ARBA00022837"/>
    </source>
</evidence>
<keyword evidence="5" id="KW-0378">Hydrolase</keyword>
<reference evidence="9 10" key="1">
    <citation type="submission" date="2017-05" db="EMBL/GenBank/DDBJ databases">
        <authorList>
            <person name="Varghese N."/>
            <person name="Submissions S."/>
        </authorList>
    </citation>
    <scope>NUCLEOTIDE SEQUENCE [LARGE SCALE GENOMIC DNA]</scope>
    <source>
        <strain evidence="9 10">DSM 26001</strain>
    </source>
</reference>
<name>A0ABY1PWM9_9BURK</name>
<proteinExistence type="inferred from homology"/>
<evidence type="ECO:0000256" key="2">
    <source>
        <dbReference type="ARBA" id="ARBA00022487"/>
    </source>
</evidence>
<dbReference type="Gene3D" id="3.40.50.1820">
    <property type="entry name" value="alpha/beta hydrolase"/>
    <property type="match status" value="1"/>
</dbReference>
<gene>
    <name evidence="9" type="ORF">SAMN06295970_10325</name>
</gene>
<evidence type="ECO:0000256" key="8">
    <source>
        <dbReference type="SAM" id="SignalP"/>
    </source>
</evidence>
<organism evidence="9 10">
    <name type="scientific">Noviherbaspirillum suwonense</name>
    <dbReference type="NCBI Taxonomy" id="1224511"/>
    <lineage>
        <taxon>Bacteria</taxon>
        <taxon>Pseudomonadati</taxon>
        <taxon>Pseudomonadota</taxon>
        <taxon>Betaproteobacteria</taxon>
        <taxon>Burkholderiales</taxon>
        <taxon>Oxalobacteraceae</taxon>
        <taxon>Noviherbaspirillum</taxon>
    </lineage>
</organism>
<evidence type="ECO:0000313" key="10">
    <source>
        <dbReference type="Proteomes" id="UP001158049"/>
    </source>
</evidence>
<accession>A0ABY1PWM9</accession>
<sequence>MIMRPSCAAVAGVLLTLAACGGGNDNDNDNGNGGSTAPVVRLESERCAVLAQSALPESSAISAATYNAGSVTVGTTSVNVPFCRVVAASKPTADSNIGFEVWMPPAGSWNGKFQGVGSGSSAGSIGTAAMLVALRDGYAVMATDNGHLTDTSRSNGAAEQTWALGHPEKIVDFAYRAQHVATVAAKELTRRYYDKAPSQSYFVGCSQGGHHALMEASRFPDDYDGIVAGAPAWQWANLMVAELWNSTPHLRDQTAITAPKMTLLNNAVIQACDALDGVTDGIIDDPRKCTFDPAVLQCTGGADAATCLTPVQVAAANRIYGGARKSNGQQIFPAYTRGSELGWTGLYTGATPGGSGWDFFRYAVFQDPTFNNAAFNFDTDTDRALNTQLLGQTVASIYNATPNLSAFRARGGKLIMYHGWADQQISPLSSLDYYQQVQAAQGQAGTDSFLKLYMLPGIGHCAGGPGVANIGGSTGSAAAADPEHDVVRALDRWVSQSVAPTTLVGTRIVSNVANRTRPLCPYPQVAKYKGTGSIDDAASFSCANP</sequence>
<evidence type="ECO:0000256" key="5">
    <source>
        <dbReference type="ARBA" id="ARBA00022801"/>
    </source>
</evidence>
<comment type="caution">
    <text evidence="9">The sequence shown here is derived from an EMBL/GenBank/DDBJ whole genome shotgun (WGS) entry which is preliminary data.</text>
</comment>
<keyword evidence="4 8" id="KW-0732">Signal</keyword>
<dbReference type="InterPro" id="IPR011118">
    <property type="entry name" value="Tannase/feruloyl_esterase"/>
</dbReference>
<dbReference type="PANTHER" id="PTHR33938:SF15">
    <property type="entry name" value="FERULOYL ESTERASE B-RELATED"/>
    <property type="match status" value="1"/>
</dbReference>